<dbReference type="InterPro" id="IPR025737">
    <property type="entry name" value="FApF"/>
</dbReference>
<dbReference type="Pfam" id="PF13557">
    <property type="entry name" value="Phenol_MetA_deg"/>
    <property type="match status" value="1"/>
</dbReference>
<evidence type="ECO:0000313" key="2">
    <source>
        <dbReference type="EMBL" id="MFG6466550.1"/>
    </source>
</evidence>
<organism evidence="2 3">
    <name type="scientific">Pelomonas baiyunensis</name>
    <dbReference type="NCBI Taxonomy" id="3299026"/>
    <lineage>
        <taxon>Bacteria</taxon>
        <taxon>Pseudomonadati</taxon>
        <taxon>Pseudomonadota</taxon>
        <taxon>Betaproteobacteria</taxon>
        <taxon>Burkholderiales</taxon>
        <taxon>Sphaerotilaceae</taxon>
        <taxon>Roseateles</taxon>
    </lineage>
</organism>
<proteinExistence type="predicted"/>
<evidence type="ECO:0000256" key="1">
    <source>
        <dbReference type="SAM" id="SignalP"/>
    </source>
</evidence>
<dbReference type="EMBL" id="JBIGIB010000002">
    <property type="protein sequence ID" value="MFG6466550.1"/>
    <property type="molecule type" value="Genomic_DNA"/>
</dbReference>
<reference evidence="2 3" key="1">
    <citation type="submission" date="2024-08" db="EMBL/GenBank/DDBJ databases">
        <authorList>
            <person name="Lu H."/>
        </authorList>
    </citation>
    <scope>NUCLEOTIDE SEQUENCE [LARGE SCALE GENOMIC DNA]</scope>
    <source>
        <strain evidence="2 3">BYS87W</strain>
    </source>
</reference>
<gene>
    <name evidence="2" type="ORF">ACG01O_08035</name>
</gene>
<keyword evidence="1" id="KW-0732">Signal</keyword>
<dbReference type="RefSeq" id="WP_394383333.1">
    <property type="nucleotide sequence ID" value="NZ_JBIGIB010000002.1"/>
</dbReference>
<feature type="chain" id="PRO_5046598747" evidence="1">
    <location>
        <begin position="25"/>
        <end position="266"/>
    </location>
</feature>
<accession>A0ABW7GXA7</accession>
<name>A0ABW7GXA7_9BURK</name>
<sequence length="266" mass="28723">MNTRSALGLGLWALGLTCSLPTWADDESIATDRPDFVESSDVVGKGRIQLETSLAWERDRQGGTRTRLGSTPTLLRIGVADAWELRFETDGRLRQRSTDSTGSSTTRGWSDLAVGVKWHQRDGDEAAGTPGIGWLLHADLDSGSGAFRGQGVRPSLRMVAEWEFAGGWTLGVMPGLYRDRDENGHHYTGAILAAVVGKSFTDTLRGFVELSGQQLAAARHGGRVVTLDAGVAWLLTRDLQLDTAVSRGVNAAAPDWSWTVGLSTRF</sequence>
<feature type="signal peptide" evidence="1">
    <location>
        <begin position="1"/>
        <end position="24"/>
    </location>
</feature>
<comment type="caution">
    <text evidence="2">The sequence shown here is derived from an EMBL/GenBank/DDBJ whole genome shotgun (WGS) entry which is preliminary data.</text>
</comment>
<evidence type="ECO:0000313" key="3">
    <source>
        <dbReference type="Proteomes" id="UP001606303"/>
    </source>
</evidence>
<protein>
    <submittedName>
        <fullName evidence="2">Transporter</fullName>
    </submittedName>
</protein>
<keyword evidence="3" id="KW-1185">Reference proteome</keyword>
<dbReference type="Proteomes" id="UP001606303">
    <property type="component" value="Unassembled WGS sequence"/>
</dbReference>